<evidence type="ECO:0000256" key="2">
    <source>
        <dbReference type="SAM" id="MobiDB-lite"/>
    </source>
</evidence>
<reference evidence="4" key="1">
    <citation type="submission" date="2018-03" db="EMBL/GenBank/DDBJ databases">
        <authorList>
            <person name="Guldener U."/>
        </authorList>
    </citation>
    <scope>NUCLEOTIDE SEQUENCE</scope>
</reference>
<dbReference type="CDD" id="cd20557">
    <property type="entry name" value="CYCLIN_ScPCL1-like"/>
    <property type="match status" value="1"/>
</dbReference>
<protein>
    <submittedName>
        <fullName evidence="4">Related to cyclin pclA</fullName>
    </submittedName>
</protein>
<keyword evidence="1" id="KW-0195">Cyclin</keyword>
<evidence type="ECO:0000259" key="3">
    <source>
        <dbReference type="SMART" id="SM00385"/>
    </source>
</evidence>
<dbReference type="GO" id="GO:0019901">
    <property type="term" value="F:protein kinase binding"/>
    <property type="evidence" value="ECO:0007669"/>
    <property type="project" value="InterPro"/>
</dbReference>
<gene>
    <name evidence="4" type="ORF">DNG_07570</name>
</gene>
<dbReference type="SMART" id="SM00385">
    <property type="entry name" value="CYCLIN"/>
    <property type="match status" value="1"/>
</dbReference>
<dbReference type="AlphaFoldDB" id="A0AAE8N4W6"/>
<dbReference type="SUPFAM" id="SSF47954">
    <property type="entry name" value="Cyclin-like"/>
    <property type="match status" value="1"/>
</dbReference>
<dbReference type="InterPro" id="IPR013763">
    <property type="entry name" value="Cyclin-like_dom"/>
</dbReference>
<keyword evidence="5" id="KW-1185">Reference proteome</keyword>
<dbReference type="GO" id="GO:0016538">
    <property type="term" value="F:cyclin-dependent protein serine/threonine kinase regulator activity"/>
    <property type="evidence" value="ECO:0007669"/>
    <property type="project" value="TreeGrafter"/>
</dbReference>
<dbReference type="PANTHER" id="PTHR15615">
    <property type="match status" value="1"/>
</dbReference>
<comment type="caution">
    <text evidence="4">The sequence shown here is derived from an EMBL/GenBank/DDBJ whole genome shotgun (WGS) entry which is preliminary data.</text>
</comment>
<dbReference type="EMBL" id="ONZQ02000011">
    <property type="protein sequence ID" value="SPO04885.1"/>
    <property type="molecule type" value="Genomic_DNA"/>
</dbReference>
<dbReference type="InterPro" id="IPR006671">
    <property type="entry name" value="Cyclin_N"/>
</dbReference>
<accession>A0AAE8N4W6</accession>
<feature type="domain" description="Cyclin-like" evidence="3">
    <location>
        <begin position="89"/>
        <end position="184"/>
    </location>
</feature>
<proteinExistence type="inferred from homology"/>
<dbReference type="PANTHER" id="PTHR15615:SF10">
    <property type="entry name" value="PHO85 CYCLIN-2-RELATED"/>
    <property type="match status" value="1"/>
</dbReference>
<dbReference type="GO" id="GO:0000307">
    <property type="term" value="C:cyclin-dependent protein kinase holoenzyme complex"/>
    <property type="evidence" value="ECO:0007669"/>
    <property type="project" value="TreeGrafter"/>
</dbReference>
<dbReference type="Pfam" id="PF00134">
    <property type="entry name" value="Cyclin_N"/>
    <property type="match status" value="1"/>
</dbReference>
<evidence type="ECO:0000313" key="4">
    <source>
        <dbReference type="EMBL" id="SPO04885.1"/>
    </source>
</evidence>
<evidence type="ECO:0000313" key="5">
    <source>
        <dbReference type="Proteomes" id="UP001187682"/>
    </source>
</evidence>
<dbReference type="InterPro" id="IPR013922">
    <property type="entry name" value="Cyclin_PHO80-like"/>
</dbReference>
<sequence length="385" mass="42453">MDSPRLLSSKELKEAAIHKLITSRVDSRMIRYLAASADAVIPCDKNMMPSQPRKYHRTATAPADLPTPPTTPELRAVQPEDPTLPTVEQFIRKLVESSNVQAATLMPALVYLNRLKDRLQPMSRGLRCTSHRIFLACLILAAKYVNDISPKNKHWARYTNSEGPGYQFGFCTSEVNLMEKQLLQLLDWDLRITEEELGEAWGEYARPIREKMEAENRRQYHSWCRENAMRFRPAMDPITAATAAAATAAAAASAVGTYHAPHNVSGYYGTQAASPAYSRTTGSVSPPALSDAGSSASSTSGGSSRPGSRATTPGSAVSIEHTVVYTPSHHVELEYPPREYRKRLLPYEITPEQAMAREGGGRTNKIPRASRGVFSRVFGSAMMAR</sequence>
<comment type="similarity">
    <text evidence="1">Belongs to the cyclin family.</text>
</comment>
<organism evidence="4 5">
    <name type="scientific">Cephalotrichum gorgonifer</name>
    <dbReference type="NCBI Taxonomy" id="2041049"/>
    <lineage>
        <taxon>Eukaryota</taxon>
        <taxon>Fungi</taxon>
        <taxon>Dikarya</taxon>
        <taxon>Ascomycota</taxon>
        <taxon>Pezizomycotina</taxon>
        <taxon>Sordariomycetes</taxon>
        <taxon>Hypocreomycetidae</taxon>
        <taxon>Microascales</taxon>
        <taxon>Microascaceae</taxon>
        <taxon>Cephalotrichum</taxon>
    </lineage>
</organism>
<dbReference type="Gene3D" id="1.10.472.10">
    <property type="entry name" value="Cyclin-like"/>
    <property type="match status" value="1"/>
</dbReference>
<evidence type="ECO:0000256" key="1">
    <source>
        <dbReference type="RuleBase" id="RU000383"/>
    </source>
</evidence>
<dbReference type="InterPro" id="IPR036915">
    <property type="entry name" value="Cyclin-like_sf"/>
</dbReference>
<dbReference type="Proteomes" id="UP001187682">
    <property type="component" value="Unassembled WGS sequence"/>
</dbReference>
<feature type="region of interest" description="Disordered" evidence="2">
    <location>
        <begin position="276"/>
        <end position="317"/>
    </location>
</feature>
<feature type="region of interest" description="Disordered" evidence="2">
    <location>
        <begin position="50"/>
        <end position="78"/>
    </location>
</feature>
<name>A0AAE8N4W6_9PEZI</name>
<dbReference type="GO" id="GO:0005634">
    <property type="term" value="C:nucleus"/>
    <property type="evidence" value="ECO:0007669"/>
    <property type="project" value="TreeGrafter"/>
</dbReference>
<feature type="compositionally biased region" description="Low complexity" evidence="2">
    <location>
        <begin position="285"/>
        <end position="312"/>
    </location>
</feature>